<comment type="caution">
    <text evidence="1">The sequence shown here is derived from an EMBL/GenBank/DDBJ whole genome shotgun (WGS) entry which is preliminary data.</text>
</comment>
<sequence>MKILKRIVIAVVVLGALLYFVGMPLARKQTKKHSPETTASYVVNGWDLRTHYSAPSKKDRVIFGELVPFGKVWRTGANEPTTFATTQDIKIIDKPLPAGIYSLWTKPGAEEWEIYFNSEVPDWGVTLASGGAETTRNPKSDVVQVTVPVTTTNPKEQLTLDFEEDGALYLYIHWDTQKIRIPLSK</sequence>
<dbReference type="Proteomes" id="UP000219559">
    <property type="component" value="Unassembled WGS sequence"/>
</dbReference>
<dbReference type="RefSeq" id="WP_097440747.1">
    <property type="nucleotide sequence ID" value="NZ_KZ300476.1"/>
</dbReference>
<evidence type="ECO:0000313" key="2">
    <source>
        <dbReference type="Proteomes" id="UP000219559"/>
    </source>
</evidence>
<proteinExistence type="predicted"/>
<keyword evidence="2" id="KW-1185">Reference proteome</keyword>
<dbReference type="Pfam" id="PF11138">
    <property type="entry name" value="DUF2911"/>
    <property type="match status" value="1"/>
</dbReference>
<accession>A0A2A4G8Y3</accession>
<dbReference type="OrthoDB" id="187854at2"/>
<organism evidence="1 2">
    <name type="scientific">Sediminicola luteus</name>
    <dbReference type="NCBI Taxonomy" id="319238"/>
    <lineage>
        <taxon>Bacteria</taxon>
        <taxon>Pseudomonadati</taxon>
        <taxon>Bacteroidota</taxon>
        <taxon>Flavobacteriia</taxon>
        <taxon>Flavobacteriales</taxon>
        <taxon>Flavobacteriaceae</taxon>
        <taxon>Sediminicola</taxon>
    </lineage>
</organism>
<evidence type="ECO:0000313" key="1">
    <source>
        <dbReference type="EMBL" id="PCE65077.1"/>
    </source>
</evidence>
<dbReference type="InterPro" id="IPR021314">
    <property type="entry name" value="DUF2911"/>
</dbReference>
<evidence type="ECO:0008006" key="3">
    <source>
        <dbReference type="Google" id="ProtNLM"/>
    </source>
</evidence>
<reference evidence="1 2" key="1">
    <citation type="submission" date="2017-04" db="EMBL/GenBank/DDBJ databases">
        <title>A new member of the family Flavobacteriaceae isolated from ascidians.</title>
        <authorList>
            <person name="Chen L."/>
        </authorList>
    </citation>
    <scope>NUCLEOTIDE SEQUENCE [LARGE SCALE GENOMIC DNA]</scope>
    <source>
        <strain evidence="1 2">HQA918</strain>
    </source>
</reference>
<protein>
    <recommendedName>
        <fullName evidence="3">DUF2911 domain-containing protein</fullName>
    </recommendedName>
</protein>
<dbReference type="EMBL" id="NBWU01000002">
    <property type="protein sequence ID" value="PCE65077.1"/>
    <property type="molecule type" value="Genomic_DNA"/>
</dbReference>
<name>A0A2A4G8Y3_9FLAO</name>
<gene>
    <name evidence="1" type="ORF">B7P33_07130</name>
</gene>
<dbReference type="AlphaFoldDB" id="A0A2A4G8Y3"/>